<name>A0ABU1MC37_9HYPH</name>
<evidence type="ECO:0000313" key="2">
    <source>
        <dbReference type="Proteomes" id="UP001184614"/>
    </source>
</evidence>
<dbReference type="EMBL" id="JAVDQT010000005">
    <property type="protein sequence ID" value="MDR6433370.1"/>
    <property type="molecule type" value="Genomic_DNA"/>
</dbReference>
<dbReference type="RefSeq" id="WP_310014107.1">
    <property type="nucleotide sequence ID" value="NZ_JAVDQT010000005.1"/>
</dbReference>
<keyword evidence="2" id="KW-1185">Reference proteome</keyword>
<organism evidence="1 2">
    <name type="scientific">Brucella pseudogrignonensis</name>
    <dbReference type="NCBI Taxonomy" id="419475"/>
    <lineage>
        <taxon>Bacteria</taxon>
        <taxon>Pseudomonadati</taxon>
        <taxon>Pseudomonadota</taxon>
        <taxon>Alphaproteobacteria</taxon>
        <taxon>Hyphomicrobiales</taxon>
        <taxon>Brucellaceae</taxon>
        <taxon>Brucella/Ochrobactrum group</taxon>
        <taxon>Brucella</taxon>
    </lineage>
</organism>
<reference evidence="1 2" key="1">
    <citation type="submission" date="2023-07" db="EMBL/GenBank/DDBJ databases">
        <title>Sorghum-associated microbial communities from plants grown in Nebraska, USA.</title>
        <authorList>
            <person name="Schachtman D."/>
        </authorList>
    </citation>
    <scope>NUCLEOTIDE SEQUENCE [LARGE SCALE GENOMIC DNA]</scope>
    <source>
        <strain evidence="1 2">DS1730</strain>
    </source>
</reference>
<comment type="caution">
    <text evidence="1">The sequence shown here is derived from an EMBL/GenBank/DDBJ whole genome shotgun (WGS) entry which is preliminary data.</text>
</comment>
<sequence>MTDAVIQRHLINPLRAASLKVHAMVTHERYAMLEKKRYQFHRDGLALYEDAKFAFCSIHALTSEKRS</sequence>
<proteinExistence type="predicted"/>
<protein>
    <submittedName>
        <fullName evidence="1">Uncharacterized protein</fullName>
    </submittedName>
</protein>
<dbReference type="Proteomes" id="UP001184614">
    <property type="component" value="Unassembled WGS sequence"/>
</dbReference>
<evidence type="ECO:0000313" key="1">
    <source>
        <dbReference type="EMBL" id="MDR6433370.1"/>
    </source>
</evidence>
<accession>A0ABU1MC37</accession>
<gene>
    <name evidence="1" type="ORF">J2782_003116</name>
</gene>